<dbReference type="EMBL" id="FWXF01000030">
    <property type="protein sequence ID" value="SMC28257.1"/>
    <property type="molecule type" value="Genomic_DNA"/>
</dbReference>
<dbReference type="Proteomes" id="UP000192783">
    <property type="component" value="Unassembled WGS sequence"/>
</dbReference>
<keyword evidence="2" id="KW-1185">Reference proteome</keyword>
<reference evidence="1 2" key="1">
    <citation type="submission" date="2017-04" db="EMBL/GenBank/DDBJ databases">
        <authorList>
            <person name="Afonso C.L."/>
            <person name="Miller P.J."/>
            <person name="Scott M.A."/>
            <person name="Spackman E."/>
            <person name="Goraichik I."/>
            <person name="Dimitrov K.M."/>
            <person name="Suarez D.L."/>
            <person name="Swayne D.E."/>
        </authorList>
    </citation>
    <scope>NUCLEOTIDE SEQUENCE [LARGE SCALE GENOMIC DNA]</scope>
    <source>
        <strain evidence="1 2">DSM 13146</strain>
    </source>
</reference>
<name>A0A1W1XWK3_9BACT</name>
<sequence>MISKNPKQQIMPTATVHQIRLRLFQATRRPKHISREIVTAWGKVRVVGKLGQTHADLLEAMLKEAERKAFVHDTDGNTRIKLLVDPAKAKKTARQRSGSTLKCILQELMSALIEIMEPEELRCIGHLIDHVDIATRRDGTHITRPNPLGGEREMWRVIIGQAAMRLIEQDLRLYYNPAPIARLRHGISQAVARMVLSHNTQKLPKNGWKLDTLLQQVCGHLTPGQLRDRRREVRADAQYLAKLGIVLELNTQRIYYKSDAA</sequence>
<dbReference type="OrthoDB" id="9795424at2"/>
<gene>
    <name evidence="1" type="ORF">SAMN02746041_03214</name>
</gene>
<evidence type="ECO:0000313" key="2">
    <source>
        <dbReference type="Proteomes" id="UP000192783"/>
    </source>
</evidence>
<evidence type="ECO:0000313" key="1">
    <source>
        <dbReference type="EMBL" id="SMC28257.1"/>
    </source>
</evidence>
<dbReference type="RefSeq" id="WP_084059091.1">
    <property type="nucleotide sequence ID" value="NZ_FWXF01000030.1"/>
</dbReference>
<dbReference type="STRING" id="1121390.SAMN02746041_03214"/>
<dbReference type="AlphaFoldDB" id="A0A1W1XWK3"/>
<organism evidence="1 2">
    <name type="scientific">Desulfacinum hydrothermale DSM 13146</name>
    <dbReference type="NCBI Taxonomy" id="1121390"/>
    <lineage>
        <taxon>Bacteria</taxon>
        <taxon>Pseudomonadati</taxon>
        <taxon>Thermodesulfobacteriota</taxon>
        <taxon>Syntrophobacteria</taxon>
        <taxon>Syntrophobacterales</taxon>
        <taxon>Syntrophobacteraceae</taxon>
        <taxon>Desulfacinum</taxon>
    </lineage>
</organism>
<protein>
    <submittedName>
        <fullName evidence="1">Uncharacterized protein</fullName>
    </submittedName>
</protein>
<proteinExistence type="predicted"/>
<accession>A0A1W1XWK3</accession>